<keyword evidence="2" id="KW-0732">Signal</keyword>
<feature type="transmembrane region" description="Helical" evidence="1">
    <location>
        <begin position="73"/>
        <end position="91"/>
    </location>
</feature>
<name>A0A177B4H7_9BILA</name>
<keyword evidence="1" id="KW-1133">Transmembrane helix</keyword>
<sequence>MKFITVFILSIVFSNFLAEPVNKIEHKEITHALDRTLNSEIAVLIVLGVEDFIYMIVFKFLKDNEWIRITMILEVIAILIKFYSFTLVVITEKQRIKFENDPKKLALFDDFFQNIRLIMLNQILIHAIYITSLKFIEDKIFGLFVEYGLIVSTLYFVHVHYKIILTIFVISISCKTITQDNGIYAKFNYIGTFIVILSFIFVVDVEPFINKKYHQYVIYGTYASMGVGTIFSVFERFYHIATQDDLF</sequence>
<keyword evidence="1" id="KW-0472">Membrane</keyword>
<gene>
    <name evidence="3" type="ORF">A3Q56_03736</name>
</gene>
<feature type="signal peptide" evidence="2">
    <location>
        <begin position="1"/>
        <end position="18"/>
    </location>
</feature>
<feature type="transmembrane region" description="Helical" evidence="1">
    <location>
        <begin position="143"/>
        <end position="170"/>
    </location>
</feature>
<dbReference type="AlphaFoldDB" id="A0A177B4H7"/>
<evidence type="ECO:0000313" key="4">
    <source>
        <dbReference type="Proteomes" id="UP000078046"/>
    </source>
</evidence>
<feature type="chain" id="PRO_5008056827" description="Intimal thickness related receptor IRP domain-containing protein" evidence="2">
    <location>
        <begin position="19"/>
        <end position="247"/>
    </location>
</feature>
<evidence type="ECO:0000313" key="3">
    <source>
        <dbReference type="EMBL" id="OAF68491.1"/>
    </source>
</evidence>
<reference evidence="3 4" key="1">
    <citation type="submission" date="2016-04" db="EMBL/GenBank/DDBJ databases">
        <title>The genome of Intoshia linei affirms orthonectids as highly simplified spiralians.</title>
        <authorList>
            <person name="Mikhailov K.V."/>
            <person name="Slusarev G.S."/>
            <person name="Nikitin M.A."/>
            <person name="Logacheva M.D."/>
            <person name="Penin A."/>
            <person name="Aleoshin V."/>
            <person name="Panchin Y.V."/>
        </authorList>
    </citation>
    <scope>NUCLEOTIDE SEQUENCE [LARGE SCALE GENOMIC DNA]</scope>
    <source>
        <strain evidence="3">Intl2013</strain>
        <tissue evidence="3">Whole animal</tissue>
    </source>
</reference>
<feature type="transmembrane region" description="Helical" evidence="1">
    <location>
        <begin position="216"/>
        <end position="234"/>
    </location>
</feature>
<evidence type="ECO:0000256" key="1">
    <source>
        <dbReference type="SAM" id="Phobius"/>
    </source>
</evidence>
<accession>A0A177B4H7</accession>
<comment type="caution">
    <text evidence="3">The sequence shown here is derived from an EMBL/GenBank/DDBJ whole genome shotgun (WGS) entry which is preliminary data.</text>
</comment>
<dbReference type="EMBL" id="LWCA01000438">
    <property type="protein sequence ID" value="OAF68491.1"/>
    <property type="molecule type" value="Genomic_DNA"/>
</dbReference>
<dbReference type="Proteomes" id="UP000078046">
    <property type="component" value="Unassembled WGS sequence"/>
</dbReference>
<feature type="transmembrane region" description="Helical" evidence="1">
    <location>
        <begin position="111"/>
        <end position="131"/>
    </location>
</feature>
<feature type="transmembrane region" description="Helical" evidence="1">
    <location>
        <begin position="42"/>
        <end position="61"/>
    </location>
</feature>
<proteinExistence type="predicted"/>
<evidence type="ECO:0008006" key="5">
    <source>
        <dbReference type="Google" id="ProtNLM"/>
    </source>
</evidence>
<organism evidence="3 4">
    <name type="scientific">Intoshia linei</name>
    <dbReference type="NCBI Taxonomy" id="1819745"/>
    <lineage>
        <taxon>Eukaryota</taxon>
        <taxon>Metazoa</taxon>
        <taxon>Spiralia</taxon>
        <taxon>Lophotrochozoa</taxon>
        <taxon>Mesozoa</taxon>
        <taxon>Orthonectida</taxon>
        <taxon>Rhopaluridae</taxon>
        <taxon>Intoshia</taxon>
    </lineage>
</organism>
<keyword evidence="1" id="KW-0812">Transmembrane</keyword>
<evidence type="ECO:0000256" key="2">
    <source>
        <dbReference type="SAM" id="SignalP"/>
    </source>
</evidence>
<protein>
    <recommendedName>
        <fullName evidence="5">Intimal thickness related receptor IRP domain-containing protein</fullName>
    </recommendedName>
</protein>
<keyword evidence="4" id="KW-1185">Reference proteome</keyword>
<feature type="transmembrane region" description="Helical" evidence="1">
    <location>
        <begin position="190"/>
        <end position="209"/>
    </location>
</feature>